<evidence type="ECO:0000256" key="2">
    <source>
        <dbReference type="SAM" id="Phobius"/>
    </source>
</evidence>
<dbReference type="GO" id="GO:0005789">
    <property type="term" value="C:endoplasmic reticulum membrane"/>
    <property type="evidence" value="ECO:0007669"/>
    <property type="project" value="TreeGrafter"/>
</dbReference>
<gene>
    <name evidence="3" type="ORF">E6O75_ATG07250</name>
</gene>
<name>A0A4Z1NSX3_9PEZI</name>
<dbReference type="PANTHER" id="PTHR28251">
    <property type="entry name" value="V-TYPE ATPASE ASSEMBLY FACTOR PKR1"/>
    <property type="match status" value="1"/>
</dbReference>
<dbReference type="GO" id="GO:0070072">
    <property type="term" value="P:vacuolar proton-transporting V-type ATPase complex assembly"/>
    <property type="evidence" value="ECO:0007669"/>
    <property type="project" value="InterPro"/>
</dbReference>
<sequence length="212" mass="22698">MAQFMTNLWESVFTPGTTPTLLIAANASFGALQVLLAALFFATWSYHFVALSVICGGTWWGINWFAVELQKAKAAEEEAAKIRKRRRDREESGKAEAETSGGEGGDEHDALEDSITGEDEEDGTETETEVGGQRKLPKMGQVHIRGGPGKIQAVMESAKVAREGDSAASGTGLEVPSEAGLLKRKSEGETSSADLSSVGTDSEWEKISETDK</sequence>
<protein>
    <submittedName>
        <fullName evidence="3">Pkr1-domain-containing protein</fullName>
    </submittedName>
</protein>
<evidence type="ECO:0000313" key="3">
    <source>
        <dbReference type="EMBL" id="TID14018.1"/>
    </source>
</evidence>
<feature type="compositionally biased region" description="Basic and acidic residues" evidence="1">
    <location>
        <begin position="203"/>
        <end position="212"/>
    </location>
</feature>
<feature type="compositionally biased region" description="Polar residues" evidence="1">
    <location>
        <begin position="189"/>
        <end position="200"/>
    </location>
</feature>
<dbReference type="EMBL" id="SNSC02000024">
    <property type="protein sequence ID" value="TID14018.1"/>
    <property type="molecule type" value="Genomic_DNA"/>
</dbReference>
<dbReference type="AlphaFoldDB" id="A0A4Z1NSX3"/>
<feature type="transmembrane region" description="Helical" evidence="2">
    <location>
        <begin position="48"/>
        <end position="67"/>
    </location>
</feature>
<dbReference type="PANTHER" id="PTHR28251:SF1">
    <property type="entry name" value="V-TYPE ATPASE ASSEMBLY FACTOR PKR1"/>
    <property type="match status" value="1"/>
</dbReference>
<evidence type="ECO:0000256" key="1">
    <source>
        <dbReference type="SAM" id="MobiDB-lite"/>
    </source>
</evidence>
<accession>A0A4Z1NSX3</accession>
<evidence type="ECO:0000313" key="4">
    <source>
        <dbReference type="Proteomes" id="UP000298493"/>
    </source>
</evidence>
<dbReference type="InterPro" id="IPR013945">
    <property type="entry name" value="Pkr1"/>
</dbReference>
<proteinExistence type="predicted"/>
<keyword evidence="4" id="KW-1185">Reference proteome</keyword>
<keyword evidence="2" id="KW-1133">Transmembrane helix</keyword>
<keyword evidence="2" id="KW-0472">Membrane</keyword>
<dbReference type="Pfam" id="PF08636">
    <property type="entry name" value="Pkr1"/>
    <property type="match status" value="1"/>
</dbReference>
<dbReference type="Proteomes" id="UP000298493">
    <property type="component" value="Unassembled WGS sequence"/>
</dbReference>
<keyword evidence="2" id="KW-0812">Transmembrane</keyword>
<feature type="transmembrane region" description="Helical" evidence="2">
    <location>
        <begin position="21"/>
        <end position="42"/>
    </location>
</feature>
<feature type="compositionally biased region" description="Acidic residues" evidence="1">
    <location>
        <begin position="104"/>
        <end position="128"/>
    </location>
</feature>
<organism evidence="3 4">
    <name type="scientific">Venturia nashicola</name>
    <dbReference type="NCBI Taxonomy" id="86259"/>
    <lineage>
        <taxon>Eukaryota</taxon>
        <taxon>Fungi</taxon>
        <taxon>Dikarya</taxon>
        <taxon>Ascomycota</taxon>
        <taxon>Pezizomycotina</taxon>
        <taxon>Dothideomycetes</taxon>
        <taxon>Pleosporomycetidae</taxon>
        <taxon>Venturiales</taxon>
        <taxon>Venturiaceae</taxon>
        <taxon>Venturia</taxon>
    </lineage>
</organism>
<feature type="compositionally biased region" description="Basic and acidic residues" evidence="1">
    <location>
        <begin position="88"/>
        <end position="97"/>
    </location>
</feature>
<feature type="region of interest" description="Disordered" evidence="1">
    <location>
        <begin position="82"/>
        <end position="212"/>
    </location>
</feature>
<reference evidence="3 4" key="1">
    <citation type="submission" date="2019-04" db="EMBL/GenBank/DDBJ databases">
        <title>High contiguity whole genome sequence and gene annotation resource for two Venturia nashicola isolates.</title>
        <authorList>
            <person name="Prokchorchik M."/>
            <person name="Won K."/>
            <person name="Lee Y."/>
            <person name="Choi E.D."/>
            <person name="Segonzac C."/>
            <person name="Sohn K.H."/>
        </authorList>
    </citation>
    <scope>NUCLEOTIDE SEQUENCE [LARGE SCALE GENOMIC DNA]</scope>
    <source>
        <strain evidence="3 4">PRI2</strain>
    </source>
</reference>
<comment type="caution">
    <text evidence="3">The sequence shown here is derived from an EMBL/GenBank/DDBJ whole genome shotgun (WGS) entry which is preliminary data.</text>
</comment>